<evidence type="ECO:0000256" key="3">
    <source>
        <dbReference type="ARBA" id="ARBA00022448"/>
    </source>
</evidence>
<dbReference type="AlphaFoldDB" id="A0A2A4JWK0"/>
<dbReference type="InterPro" id="IPR043926">
    <property type="entry name" value="ABCG_dom"/>
</dbReference>
<dbReference type="InterPro" id="IPR017871">
    <property type="entry name" value="ABC_transporter-like_CS"/>
</dbReference>
<feature type="transmembrane region" description="Helical" evidence="10">
    <location>
        <begin position="623"/>
        <end position="645"/>
    </location>
</feature>
<dbReference type="PANTHER" id="PTHR48041:SF26">
    <property type="entry name" value="FI22810P1"/>
    <property type="match status" value="1"/>
</dbReference>
<feature type="transmembrane region" description="Helical" evidence="10">
    <location>
        <begin position="474"/>
        <end position="498"/>
    </location>
</feature>
<comment type="subcellular location">
    <subcellularLocation>
        <location evidence="1">Membrane</location>
        <topology evidence="1">Multi-pass membrane protein</topology>
    </subcellularLocation>
</comment>
<feature type="transmembrane region" description="Helical" evidence="10">
    <location>
        <begin position="573"/>
        <end position="591"/>
    </location>
</feature>
<dbReference type="STRING" id="7102.A0A2A4JWK0"/>
<dbReference type="PROSITE" id="PS50893">
    <property type="entry name" value="ABC_TRANSPORTER_2"/>
    <property type="match status" value="1"/>
</dbReference>
<evidence type="ECO:0000256" key="4">
    <source>
        <dbReference type="ARBA" id="ARBA00022692"/>
    </source>
</evidence>
<dbReference type="InterPro" id="IPR027417">
    <property type="entry name" value="P-loop_NTPase"/>
</dbReference>
<feature type="domain" description="ABC transporter" evidence="11">
    <location>
        <begin position="66"/>
        <end position="305"/>
    </location>
</feature>
<gene>
    <name evidence="12" type="ORF">B5V51_9649</name>
</gene>
<comment type="similarity">
    <text evidence="2">Belongs to the ABC transporter superfamily. ABCG family. Eye pigment precursor importer (TC 3.A.1.204) subfamily.</text>
</comment>
<evidence type="ECO:0000256" key="7">
    <source>
        <dbReference type="ARBA" id="ARBA00022989"/>
    </source>
</evidence>
<comment type="caution">
    <text evidence="12">The sequence shown here is derived from an EMBL/GenBank/DDBJ whole genome shotgun (WGS) entry which is preliminary data.</text>
</comment>
<keyword evidence="6" id="KW-0067">ATP-binding</keyword>
<dbReference type="GO" id="GO:0140359">
    <property type="term" value="F:ABC-type transporter activity"/>
    <property type="evidence" value="ECO:0007669"/>
    <property type="project" value="InterPro"/>
</dbReference>
<evidence type="ECO:0000256" key="5">
    <source>
        <dbReference type="ARBA" id="ARBA00022741"/>
    </source>
</evidence>
<dbReference type="InterPro" id="IPR003593">
    <property type="entry name" value="AAA+_ATPase"/>
</dbReference>
<evidence type="ECO:0000313" key="12">
    <source>
        <dbReference type="EMBL" id="PCG76395.1"/>
    </source>
</evidence>
<evidence type="ECO:0000256" key="8">
    <source>
        <dbReference type="ARBA" id="ARBA00023136"/>
    </source>
</evidence>
<feature type="transmembrane region" description="Helical" evidence="10">
    <location>
        <begin position="542"/>
        <end position="561"/>
    </location>
</feature>
<feature type="transmembrane region" description="Helical" evidence="10">
    <location>
        <begin position="403"/>
        <end position="421"/>
    </location>
</feature>
<dbReference type="InterPro" id="IPR003439">
    <property type="entry name" value="ABC_transporter-like_ATP-bd"/>
</dbReference>
<dbReference type="GO" id="GO:0005524">
    <property type="term" value="F:ATP binding"/>
    <property type="evidence" value="ECO:0007669"/>
    <property type="project" value="UniProtKB-KW"/>
</dbReference>
<dbReference type="FunFam" id="3.40.50.300:FF:001077">
    <property type="entry name" value="Uncharacterized protein, isoform A"/>
    <property type="match status" value="1"/>
</dbReference>
<proteinExistence type="inferred from homology"/>
<organism evidence="12">
    <name type="scientific">Heliothis virescens</name>
    <name type="common">Tobacco budworm moth</name>
    <dbReference type="NCBI Taxonomy" id="7102"/>
    <lineage>
        <taxon>Eukaryota</taxon>
        <taxon>Metazoa</taxon>
        <taxon>Ecdysozoa</taxon>
        <taxon>Arthropoda</taxon>
        <taxon>Hexapoda</taxon>
        <taxon>Insecta</taxon>
        <taxon>Pterygota</taxon>
        <taxon>Neoptera</taxon>
        <taxon>Endopterygota</taxon>
        <taxon>Lepidoptera</taxon>
        <taxon>Glossata</taxon>
        <taxon>Ditrysia</taxon>
        <taxon>Noctuoidea</taxon>
        <taxon>Noctuidae</taxon>
        <taxon>Heliothinae</taxon>
        <taxon>Heliothis</taxon>
    </lineage>
</organism>
<dbReference type="EMBL" id="NWSH01000443">
    <property type="protein sequence ID" value="PCG76395.1"/>
    <property type="molecule type" value="Genomic_DNA"/>
</dbReference>
<name>A0A2A4JWK0_HELVI</name>
<dbReference type="GO" id="GO:0016887">
    <property type="term" value="F:ATP hydrolysis activity"/>
    <property type="evidence" value="ECO:0007669"/>
    <property type="project" value="InterPro"/>
</dbReference>
<dbReference type="CDD" id="cd03213">
    <property type="entry name" value="ABCG_EPDR"/>
    <property type="match status" value="1"/>
</dbReference>
<sequence length="653" mass="71982">MMLAGAQIVDENSVAFTSGNTGSMATAGGSPPVPPAQGSSKEAQPLAQPAPAQGLHMVPKLEPVDIHFSNITCTVKLGITKGSKQILHGVHGRLRPRRLIAIMGPSGAGKSTLLDVLSGYRITGVGGAVFINGRGRIMKRFKRMSCYIQQDDRLQGLLTVGENMKLAADLKLPTNLDKYEKGEVIEDILTNLGLYEHMNTRGAQLSGGQRKRLSIALELINNPLIMFLDEPTTGLDSSSCTQVVQLCRSLAHQGRTIVCTVHQPSASLFALFDQVYVLAAGRCMYQGTTKNLVPYLEQGGIPCPIYHNPADYIIELSCGEYGQDKIDLMANKSENGRALDWFDDYQSIPTMEGLRKLMPLSVLRDTEPTGGDEETSQSNQLKVLIRRGFMKAKRDATMTHLRLIVNVVVGIMLGSLFINAGNEGSRVIENYNLLFAILMHHMMSPMMLTILTFPNEMSILSKEHFNRWYSLGSFYTSITIVDLPVSIVGCAVFSVIVYTMSSQPLDIVRFSMFFSISLYTVLVAQSFGLMIGAVFSVVNGTFLGPTLSVPMMMFAGFGVTLRDLPAYLSWGSYVSYLRYGLEGFIGAIYGLNRPVLDCNEALYCHYKHPRTFLNEVAMSPDQFWWDVLALSIFVVVLRIAAFVLLKWKLDAVR</sequence>
<keyword evidence="7 10" id="KW-1133">Transmembrane helix</keyword>
<keyword evidence="5" id="KW-0547">Nucleotide-binding</keyword>
<evidence type="ECO:0000259" key="11">
    <source>
        <dbReference type="PROSITE" id="PS50893"/>
    </source>
</evidence>
<evidence type="ECO:0000256" key="2">
    <source>
        <dbReference type="ARBA" id="ARBA00005814"/>
    </source>
</evidence>
<dbReference type="GO" id="GO:0005886">
    <property type="term" value="C:plasma membrane"/>
    <property type="evidence" value="ECO:0007669"/>
    <property type="project" value="TreeGrafter"/>
</dbReference>
<dbReference type="SUPFAM" id="SSF52540">
    <property type="entry name" value="P-loop containing nucleoside triphosphate hydrolases"/>
    <property type="match status" value="1"/>
</dbReference>
<dbReference type="Gene3D" id="3.40.50.300">
    <property type="entry name" value="P-loop containing nucleotide triphosphate hydrolases"/>
    <property type="match status" value="1"/>
</dbReference>
<dbReference type="Pfam" id="PF00005">
    <property type="entry name" value="ABC_tran"/>
    <property type="match status" value="1"/>
</dbReference>
<dbReference type="InterPro" id="IPR013525">
    <property type="entry name" value="ABC2_TM"/>
</dbReference>
<dbReference type="PROSITE" id="PS00211">
    <property type="entry name" value="ABC_TRANSPORTER_1"/>
    <property type="match status" value="1"/>
</dbReference>
<accession>A0A2A4JWK0</accession>
<evidence type="ECO:0000256" key="1">
    <source>
        <dbReference type="ARBA" id="ARBA00004141"/>
    </source>
</evidence>
<evidence type="ECO:0000256" key="9">
    <source>
        <dbReference type="SAM" id="MobiDB-lite"/>
    </source>
</evidence>
<keyword evidence="3" id="KW-0813">Transport</keyword>
<dbReference type="SMART" id="SM00382">
    <property type="entry name" value="AAA"/>
    <property type="match status" value="1"/>
</dbReference>
<feature type="region of interest" description="Disordered" evidence="9">
    <location>
        <begin position="20"/>
        <end position="50"/>
    </location>
</feature>
<dbReference type="PANTHER" id="PTHR48041">
    <property type="entry name" value="ABC TRANSPORTER G FAMILY MEMBER 28"/>
    <property type="match status" value="1"/>
</dbReference>
<dbReference type="InterPro" id="IPR050352">
    <property type="entry name" value="ABCG_transporters"/>
</dbReference>
<evidence type="ECO:0000256" key="6">
    <source>
        <dbReference type="ARBA" id="ARBA00022840"/>
    </source>
</evidence>
<keyword evidence="4 10" id="KW-0812">Transmembrane</keyword>
<protein>
    <recommendedName>
        <fullName evidence="11">ABC transporter domain-containing protein</fullName>
    </recommendedName>
</protein>
<dbReference type="Pfam" id="PF19055">
    <property type="entry name" value="ABC2_membrane_7"/>
    <property type="match status" value="1"/>
</dbReference>
<feature type="transmembrane region" description="Helical" evidence="10">
    <location>
        <begin position="433"/>
        <end position="454"/>
    </location>
</feature>
<keyword evidence="8 10" id="KW-0472">Membrane</keyword>
<dbReference type="Pfam" id="PF01061">
    <property type="entry name" value="ABC2_membrane"/>
    <property type="match status" value="1"/>
</dbReference>
<reference evidence="12" key="1">
    <citation type="submission" date="2017-09" db="EMBL/GenBank/DDBJ databases">
        <title>Contemporary evolution of a Lepidopteran species, Heliothis virescens, in response to modern agricultural practices.</title>
        <authorList>
            <person name="Fritz M.L."/>
            <person name="Deyonke A.M."/>
            <person name="Papanicolaou A."/>
            <person name="Micinski S."/>
            <person name="Westbrook J."/>
            <person name="Gould F."/>
        </authorList>
    </citation>
    <scope>NUCLEOTIDE SEQUENCE [LARGE SCALE GENOMIC DNA]</scope>
    <source>
        <strain evidence="12">HvINT-</strain>
        <tissue evidence="12">Whole body</tissue>
    </source>
</reference>
<feature type="transmembrane region" description="Helical" evidence="10">
    <location>
        <begin position="510"/>
        <end position="536"/>
    </location>
</feature>
<evidence type="ECO:0000256" key="10">
    <source>
        <dbReference type="SAM" id="Phobius"/>
    </source>
</evidence>